<evidence type="ECO:0000313" key="2">
    <source>
        <dbReference type="EMBL" id="AJQ95375.1"/>
    </source>
</evidence>
<dbReference type="InterPro" id="IPR052736">
    <property type="entry name" value="Stf3_sulfotransferase"/>
</dbReference>
<evidence type="ECO:0000313" key="3">
    <source>
        <dbReference type="Proteomes" id="UP000032266"/>
    </source>
</evidence>
<dbReference type="PANTHER" id="PTHR36451:SF1">
    <property type="entry name" value="OMEGA-HYDROXY-BETA-DIHYDROMENAQUINONE-9 SULFOTRANSFERASE STF3"/>
    <property type="match status" value="1"/>
</dbReference>
<dbReference type="AlphaFoldDB" id="A0A0C5V7H9"/>
<proteinExistence type="predicted"/>
<accession>A0A0C5V7H9</accession>
<feature type="transmembrane region" description="Helical" evidence="1">
    <location>
        <begin position="7"/>
        <end position="29"/>
    </location>
</feature>
<gene>
    <name evidence="2" type="ORF">YC6258_03339</name>
</gene>
<organism evidence="2 3">
    <name type="scientific">Gynuella sunshinyii YC6258</name>
    <dbReference type="NCBI Taxonomy" id="1445510"/>
    <lineage>
        <taxon>Bacteria</taxon>
        <taxon>Pseudomonadati</taxon>
        <taxon>Pseudomonadota</taxon>
        <taxon>Gammaproteobacteria</taxon>
        <taxon>Oceanospirillales</taxon>
        <taxon>Saccharospirillaceae</taxon>
        <taxon>Gynuella</taxon>
    </lineage>
</organism>
<keyword evidence="1" id="KW-0472">Membrane</keyword>
<dbReference type="STRING" id="1445510.YC6258_03339"/>
<keyword evidence="3" id="KW-1185">Reference proteome</keyword>
<evidence type="ECO:0000256" key="1">
    <source>
        <dbReference type="SAM" id="Phobius"/>
    </source>
</evidence>
<dbReference type="PANTHER" id="PTHR36451">
    <property type="entry name" value="PAPS-DEPENDENT SULFOTRANSFERASE STF3"/>
    <property type="match status" value="1"/>
</dbReference>
<dbReference type="EMBL" id="CP007142">
    <property type="protein sequence ID" value="AJQ95375.1"/>
    <property type="molecule type" value="Genomic_DNA"/>
</dbReference>
<dbReference type="InterPro" id="IPR027417">
    <property type="entry name" value="P-loop_NTPase"/>
</dbReference>
<dbReference type="Proteomes" id="UP000032266">
    <property type="component" value="Chromosome"/>
</dbReference>
<sequence>MGVARNLVLLVLMPLMLVLLHIHWLGFLLDEVLFLGYRKIPIRQPLFILGVPRSGTTYLQRTLSRDTQFTTTTLEECLFAPSIIQRYVLSWLKRLFRPITRRLFQNKSSFTQSMDHIHSLGLEEPEEDFLLLLPILSSFIQMVVFPSNPRFWRLAYFDKELPERERDVILNFYYKMVQRHLYFHGRDKILLSKNPSFTSLIGSLKRYFPDSTIIACVRSPEETVPSQISSLKPAFDLLRHDIADPQFQQAVSKMLAHYYALIEEYSGTENTLYVLEIGELKSRLYDCVLSLYGKGGYSLSSEMEQFYQQEAERNLAYQSAHQYAKESHLENRFVDFNQFWPMSGQSRLLSNAAEG</sequence>
<name>A0A0C5V7H9_9GAMM</name>
<dbReference type="PATRIC" id="fig|1445510.3.peg.3301"/>
<dbReference type="Gene3D" id="3.40.50.300">
    <property type="entry name" value="P-loop containing nucleotide triphosphate hydrolases"/>
    <property type="match status" value="1"/>
</dbReference>
<dbReference type="HOGENOM" id="CLU_059160_0_0_6"/>
<dbReference type="Pfam" id="PF13469">
    <property type="entry name" value="Sulfotransfer_3"/>
    <property type="match status" value="1"/>
</dbReference>
<reference evidence="2 3" key="1">
    <citation type="submission" date="2014-01" db="EMBL/GenBank/DDBJ databases">
        <title>Full genme sequencing of cellulolytic bacterium Gynuella sunshinyii YC6258T gen. nov., sp. nov.</title>
        <authorList>
            <person name="Khan H."/>
            <person name="Chung E.J."/>
            <person name="Chung Y.R."/>
        </authorList>
    </citation>
    <scope>NUCLEOTIDE SEQUENCE [LARGE SCALE GENOMIC DNA]</scope>
    <source>
        <strain evidence="2 3">YC6258</strain>
    </source>
</reference>
<protein>
    <recommendedName>
        <fullName evidence="4">Sulfotransferase</fullName>
    </recommendedName>
</protein>
<keyword evidence="1" id="KW-0812">Transmembrane</keyword>
<keyword evidence="1" id="KW-1133">Transmembrane helix</keyword>
<dbReference type="SUPFAM" id="SSF52540">
    <property type="entry name" value="P-loop containing nucleoside triphosphate hydrolases"/>
    <property type="match status" value="1"/>
</dbReference>
<dbReference type="KEGG" id="gsn:YC6258_03339"/>
<dbReference type="RefSeq" id="WP_052830304.1">
    <property type="nucleotide sequence ID" value="NZ_CP007142.1"/>
</dbReference>
<evidence type="ECO:0008006" key="4">
    <source>
        <dbReference type="Google" id="ProtNLM"/>
    </source>
</evidence>